<name>A0ABN8N2S1_9CNID</name>
<keyword evidence="6" id="KW-0472">Membrane</keyword>
<comment type="caution">
    <text evidence="5">Lacks conserved residue(s) required for the propagation of feature annotation.</text>
</comment>
<evidence type="ECO:0000313" key="9">
    <source>
        <dbReference type="EMBL" id="CAH3040375.1"/>
    </source>
</evidence>
<dbReference type="SMART" id="SM00181">
    <property type="entry name" value="EGF"/>
    <property type="match status" value="3"/>
</dbReference>
<organism evidence="9 10">
    <name type="scientific">Porites evermanni</name>
    <dbReference type="NCBI Taxonomy" id="104178"/>
    <lineage>
        <taxon>Eukaryota</taxon>
        <taxon>Metazoa</taxon>
        <taxon>Cnidaria</taxon>
        <taxon>Anthozoa</taxon>
        <taxon>Hexacorallia</taxon>
        <taxon>Scleractinia</taxon>
        <taxon>Fungiina</taxon>
        <taxon>Poritidae</taxon>
        <taxon>Porites</taxon>
    </lineage>
</organism>
<feature type="transmembrane region" description="Helical" evidence="6">
    <location>
        <begin position="23"/>
        <end position="48"/>
    </location>
</feature>
<dbReference type="Gene3D" id="2.10.25.10">
    <property type="entry name" value="Laminin"/>
    <property type="match status" value="3"/>
</dbReference>
<evidence type="ECO:0000259" key="7">
    <source>
        <dbReference type="PROSITE" id="PS50026"/>
    </source>
</evidence>
<protein>
    <submittedName>
        <fullName evidence="9">Uncharacterized protein</fullName>
    </submittedName>
</protein>
<feature type="domain" description="TLDc" evidence="8">
    <location>
        <begin position="181"/>
        <end position="260"/>
    </location>
</feature>
<dbReference type="InterPro" id="IPR024731">
    <property type="entry name" value="NELL2-like_EGF"/>
</dbReference>
<evidence type="ECO:0000256" key="4">
    <source>
        <dbReference type="ARBA" id="ARBA00023157"/>
    </source>
</evidence>
<evidence type="ECO:0000259" key="8">
    <source>
        <dbReference type="PROSITE" id="PS51886"/>
    </source>
</evidence>
<dbReference type="PROSITE" id="PS50026">
    <property type="entry name" value="EGF_3"/>
    <property type="match status" value="3"/>
</dbReference>
<dbReference type="PROSITE" id="PS51886">
    <property type="entry name" value="TLDC"/>
    <property type="match status" value="1"/>
</dbReference>
<keyword evidence="6" id="KW-0812">Transmembrane</keyword>
<dbReference type="InterPro" id="IPR001881">
    <property type="entry name" value="EGF-like_Ca-bd_dom"/>
</dbReference>
<proteinExistence type="predicted"/>
<dbReference type="InterPro" id="IPR000152">
    <property type="entry name" value="EGF-type_Asp/Asn_hydroxyl_site"/>
</dbReference>
<feature type="domain" description="EGF-like" evidence="7">
    <location>
        <begin position="130"/>
        <end position="172"/>
    </location>
</feature>
<evidence type="ECO:0000256" key="3">
    <source>
        <dbReference type="ARBA" id="ARBA00022737"/>
    </source>
</evidence>
<keyword evidence="4" id="KW-1015">Disulfide bond</keyword>
<evidence type="ECO:0000313" key="10">
    <source>
        <dbReference type="Proteomes" id="UP001159427"/>
    </source>
</evidence>
<keyword evidence="1 5" id="KW-0245">EGF-like domain</keyword>
<dbReference type="SMART" id="SM00179">
    <property type="entry name" value="EGF_CA"/>
    <property type="match status" value="3"/>
</dbReference>
<dbReference type="Pfam" id="PF07534">
    <property type="entry name" value="TLD"/>
    <property type="match status" value="1"/>
</dbReference>
<evidence type="ECO:0000256" key="1">
    <source>
        <dbReference type="ARBA" id="ARBA00022536"/>
    </source>
</evidence>
<keyword evidence="3" id="KW-0677">Repeat</keyword>
<dbReference type="InterPro" id="IPR006571">
    <property type="entry name" value="TLDc_dom"/>
</dbReference>
<keyword evidence="2" id="KW-0732">Signal</keyword>
<dbReference type="Proteomes" id="UP001159427">
    <property type="component" value="Unassembled WGS sequence"/>
</dbReference>
<accession>A0ABN8N2S1</accession>
<dbReference type="InterPro" id="IPR009030">
    <property type="entry name" value="Growth_fac_rcpt_cys_sf"/>
</dbReference>
<dbReference type="CDD" id="cd00054">
    <property type="entry name" value="EGF_CA"/>
    <property type="match status" value="3"/>
</dbReference>
<dbReference type="PROSITE" id="PS01187">
    <property type="entry name" value="EGF_CA"/>
    <property type="match status" value="2"/>
</dbReference>
<dbReference type="SUPFAM" id="SSF57184">
    <property type="entry name" value="Growth factor receptor domain"/>
    <property type="match status" value="1"/>
</dbReference>
<dbReference type="PANTHER" id="PTHR24050">
    <property type="entry name" value="PA14 DOMAIN-CONTAINING PROTEIN"/>
    <property type="match status" value="1"/>
</dbReference>
<keyword evidence="6" id="KW-1133">Transmembrane helix</keyword>
<evidence type="ECO:0000256" key="2">
    <source>
        <dbReference type="ARBA" id="ARBA00022729"/>
    </source>
</evidence>
<comment type="caution">
    <text evidence="9">The sequence shown here is derived from an EMBL/GenBank/DDBJ whole genome shotgun (WGS) entry which is preliminary data.</text>
</comment>
<keyword evidence="10" id="KW-1185">Reference proteome</keyword>
<dbReference type="InterPro" id="IPR000742">
    <property type="entry name" value="EGF"/>
</dbReference>
<reference evidence="9 10" key="1">
    <citation type="submission" date="2022-05" db="EMBL/GenBank/DDBJ databases">
        <authorList>
            <consortium name="Genoscope - CEA"/>
            <person name="William W."/>
        </authorList>
    </citation>
    <scope>NUCLEOTIDE SEQUENCE [LARGE SCALE GENOMIC DNA]</scope>
</reference>
<dbReference type="PROSITE" id="PS00010">
    <property type="entry name" value="ASX_HYDROXYL"/>
    <property type="match status" value="3"/>
</dbReference>
<feature type="domain" description="EGF-like" evidence="7">
    <location>
        <begin position="49"/>
        <end position="89"/>
    </location>
</feature>
<dbReference type="PANTHER" id="PTHR24050:SF28">
    <property type="entry name" value="UROMODULIN-LIKE"/>
    <property type="match status" value="1"/>
</dbReference>
<dbReference type="InterPro" id="IPR018097">
    <property type="entry name" value="EGF_Ca-bd_CS"/>
</dbReference>
<evidence type="ECO:0000256" key="5">
    <source>
        <dbReference type="PROSITE-ProRule" id="PRU00076"/>
    </source>
</evidence>
<dbReference type="EMBL" id="CALNXI010000721">
    <property type="protein sequence ID" value="CAH3040375.1"/>
    <property type="molecule type" value="Genomic_DNA"/>
</dbReference>
<feature type="domain" description="EGF-like" evidence="7">
    <location>
        <begin position="90"/>
        <end position="129"/>
    </location>
</feature>
<dbReference type="PROSITE" id="PS01186">
    <property type="entry name" value="EGF_2"/>
    <property type="match status" value="2"/>
</dbReference>
<gene>
    <name evidence="9" type="ORF">PEVE_00040074</name>
</gene>
<evidence type="ECO:0000256" key="6">
    <source>
        <dbReference type="SAM" id="Phobius"/>
    </source>
</evidence>
<dbReference type="InterPro" id="IPR052235">
    <property type="entry name" value="Nephronectin_domain"/>
</dbReference>
<dbReference type="Pfam" id="PF12947">
    <property type="entry name" value="EGF_3"/>
    <property type="match status" value="3"/>
</dbReference>
<sequence length="260" mass="28574">MWSDVNCGTCYNYTCSEGLWVTYLFYIPTGVTIIIIIIIITIIISIIINFDECGGNNNHCHQNAICTNTIGSYSCRCSVGYAGDGLLCRDIDECSSGHQCDSSATCYNTDGSYTCTCNSGFTGDGRTCRDVDECSLNTHDCHSHAICTNTEGSFTCKCDVNAHYIGDGKTCTPPRGLDDSVILANDASKISQLNTWLLPHLQSSERSYWKLCYRASNRGWSSQTFHTYCDNKGPTVTIVRVGIYIFGGVINIRQIPSCTH</sequence>